<evidence type="ECO:0000313" key="1">
    <source>
        <dbReference type="EMBL" id="MFC3126329.1"/>
    </source>
</evidence>
<reference evidence="2" key="1">
    <citation type="journal article" date="2019" name="Int. J. Syst. Evol. Microbiol.">
        <title>The Global Catalogue of Microorganisms (GCM) 10K type strain sequencing project: providing services to taxonomists for standard genome sequencing and annotation.</title>
        <authorList>
            <consortium name="The Broad Institute Genomics Platform"/>
            <consortium name="The Broad Institute Genome Sequencing Center for Infectious Disease"/>
            <person name="Wu L."/>
            <person name="Ma J."/>
        </authorList>
    </citation>
    <scope>NUCLEOTIDE SEQUENCE [LARGE SCALE GENOMIC DNA]</scope>
    <source>
        <strain evidence="2">KCTC 52094</strain>
    </source>
</reference>
<keyword evidence="2" id="KW-1185">Reference proteome</keyword>
<proteinExistence type="predicted"/>
<comment type="caution">
    <text evidence="1">The sequence shown here is derived from an EMBL/GenBank/DDBJ whole genome shotgun (WGS) entry which is preliminary data.</text>
</comment>
<evidence type="ECO:0000313" key="2">
    <source>
        <dbReference type="Proteomes" id="UP001595593"/>
    </source>
</evidence>
<dbReference type="RefSeq" id="WP_379597591.1">
    <property type="nucleotide sequence ID" value="NZ_JBHRTN010000018.1"/>
</dbReference>
<name>A0ABV7G0Z1_9PROT</name>
<gene>
    <name evidence="1" type="ORF">ACFOD4_14775</name>
</gene>
<organism evidence="1 2">
    <name type="scientific">Teichococcus globiformis</name>
    <dbReference type="NCBI Taxonomy" id="2307229"/>
    <lineage>
        <taxon>Bacteria</taxon>
        <taxon>Pseudomonadati</taxon>
        <taxon>Pseudomonadota</taxon>
        <taxon>Alphaproteobacteria</taxon>
        <taxon>Acetobacterales</taxon>
        <taxon>Roseomonadaceae</taxon>
        <taxon>Roseomonas</taxon>
    </lineage>
</organism>
<protein>
    <submittedName>
        <fullName evidence="1">Uncharacterized protein</fullName>
    </submittedName>
</protein>
<dbReference type="EMBL" id="JBHRTN010000018">
    <property type="protein sequence ID" value="MFC3126329.1"/>
    <property type="molecule type" value="Genomic_DNA"/>
</dbReference>
<dbReference type="Proteomes" id="UP001595593">
    <property type="component" value="Unassembled WGS sequence"/>
</dbReference>
<sequence>MIRSRPVEIGGRFVGVAIAVIPAAPDLALAWRFHATEPMAAAAEGELHENLAGLQRRVQAALQKPTRRAA</sequence>
<accession>A0ABV7G0Z1</accession>